<gene>
    <name evidence="2" type="ORF">ACFPP6_08555</name>
</gene>
<dbReference type="RefSeq" id="WP_382038751.1">
    <property type="nucleotide sequence ID" value="NZ_JBHSKJ010000004.1"/>
</dbReference>
<protein>
    <recommendedName>
        <fullName evidence="4">Integral membrane protein</fullName>
    </recommendedName>
</protein>
<dbReference type="EMBL" id="JBHSKJ010000004">
    <property type="protein sequence ID" value="MFC5144724.1"/>
    <property type="molecule type" value="Genomic_DNA"/>
</dbReference>
<evidence type="ECO:0000256" key="1">
    <source>
        <dbReference type="SAM" id="Phobius"/>
    </source>
</evidence>
<feature type="transmembrane region" description="Helical" evidence="1">
    <location>
        <begin position="19"/>
        <end position="43"/>
    </location>
</feature>
<proteinExistence type="predicted"/>
<keyword evidence="1" id="KW-0472">Membrane</keyword>
<feature type="transmembrane region" description="Helical" evidence="1">
    <location>
        <begin position="55"/>
        <end position="76"/>
    </location>
</feature>
<dbReference type="Proteomes" id="UP001596222">
    <property type="component" value="Unassembled WGS sequence"/>
</dbReference>
<keyword evidence="1" id="KW-1133">Transmembrane helix</keyword>
<organism evidence="2 3">
    <name type="scientific">Streptomyces aureoversilis</name>
    <dbReference type="NCBI Taxonomy" id="67277"/>
    <lineage>
        <taxon>Bacteria</taxon>
        <taxon>Bacillati</taxon>
        <taxon>Actinomycetota</taxon>
        <taxon>Actinomycetes</taxon>
        <taxon>Kitasatosporales</taxon>
        <taxon>Streptomycetaceae</taxon>
        <taxon>Streptomyces</taxon>
    </lineage>
</organism>
<keyword evidence="1" id="KW-0812">Transmembrane</keyword>
<evidence type="ECO:0000313" key="3">
    <source>
        <dbReference type="Proteomes" id="UP001596222"/>
    </source>
</evidence>
<accession>A0ABV9ZTI4</accession>
<keyword evidence="3" id="KW-1185">Reference proteome</keyword>
<reference evidence="3" key="1">
    <citation type="journal article" date="2019" name="Int. J. Syst. Evol. Microbiol.">
        <title>The Global Catalogue of Microorganisms (GCM) 10K type strain sequencing project: providing services to taxonomists for standard genome sequencing and annotation.</title>
        <authorList>
            <consortium name="The Broad Institute Genomics Platform"/>
            <consortium name="The Broad Institute Genome Sequencing Center for Infectious Disease"/>
            <person name="Wu L."/>
            <person name="Ma J."/>
        </authorList>
    </citation>
    <scope>NUCLEOTIDE SEQUENCE [LARGE SCALE GENOMIC DNA]</scope>
    <source>
        <strain evidence="3">CGMCC 4.1641</strain>
    </source>
</reference>
<name>A0ABV9ZTI4_9ACTN</name>
<evidence type="ECO:0008006" key="4">
    <source>
        <dbReference type="Google" id="ProtNLM"/>
    </source>
</evidence>
<sequence>MLVGAGAVSVEPDLLGLTRWYLCLWGPWFIAGGLAFAAATAQYVRRHDAMREMRLYGAVGALGALLLSLASTATGIG</sequence>
<comment type="caution">
    <text evidence="2">The sequence shown here is derived from an EMBL/GenBank/DDBJ whole genome shotgun (WGS) entry which is preliminary data.</text>
</comment>
<evidence type="ECO:0000313" key="2">
    <source>
        <dbReference type="EMBL" id="MFC5144724.1"/>
    </source>
</evidence>